<keyword evidence="3" id="KW-1185">Reference proteome</keyword>
<evidence type="ECO:0000259" key="1">
    <source>
        <dbReference type="Pfam" id="PF13462"/>
    </source>
</evidence>
<organism evidence="2 3">
    <name type="scientific">Romboutsia sedimentorum</name>
    <dbReference type="NCBI Taxonomy" id="1368474"/>
    <lineage>
        <taxon>Bacteria</taxon>
        <taxon>Bacillati</taxon>
        <taxon>Bacillota</taxon>
        <taxon>Clostridia</taxon>
        <taxon>Peptostreptococcales</taxon>
        <taxon>Peptostreptococcaceae</taxon>
        <taxon>Romboutsia</taxon>
    </lineage>
</organism>
<dbReference type="RefSeq" id="WP_284133127.1">
    <property type="nucleotide sequence ID" value="NZ_JASKYM010000006.1"/>
</dbReference>
<evidence type="ECO:0000313" key="2">
    <source>
        <dbReference type="EMBL" id="MDK2564196.1"/>
    </source>
</evidence>
<name>A0ABT7EB83_9FIRM</name>
<dbReference type="InterPro" id="IPR012336">
    <property type="entry name" value="Thioredoxin-like_fold"/>
</dbReference>
<protein>
    <submittedName>
        <fullName evidence="2">Thioredoxin domain-containing protein</fullName>
    </submittedName>
</protein>
<gene>
    <name evidence="2" type="ORF">QOZ84_11600</name>
</gene>
<dbReference type="Gene3D" id="3.40.30.10">
    <property type="entry name" value="Glutaredoxin"/>
    <property type="match status" value="1"/>
</dbReference>
<dbReference type="Pfam" id="PF13462">
    <property type="entry name" value="Thioredoxin_4"/>
    <property type="match status" value="1"/>
</dbReference>
<dbReference type="EMBL" id="JASKYM010000006">
    <property type="protein sequence ID" value="MDK2564196.1"/>
    <property type="molecule type" value="Genomic_DNA"/>
</dbReference>
<evidence type="ECO:0000313" key="3">
    <source>
        <dbReference type="Proteomes" id="UP001301012"/>
    </source>
</evidence>
<dbReference type="Proteomes" id="UP001301012">
    <property type="component" value="Unassembled WGS sequence"/>
</dbReference>
<reference evidence="2 3" key="1">
    <citation type="submission" date="2023-05" db="EMBL/GenBank/DDBJ databases">
        <title>Rombocin, a short stable natural nisin variant, displays selective antimicrobial activity against Listeria monocytogenes and employs dual mode of action to kill target bacterial strains.</title>
        <authorList>
            <person name="Wambui J."/>
            <person name="Stephan R."/>
            <person name="Kuipers O.P."/>
        </authorList>
    </citation>
    <scope>NUCLEOTIDE SEQUENCE [LARGE SCALE GENOMIC DNA]</scope>
    <source>
        <strain evidence="2 3">RC002</strain>
    </source>
</reference>
<comment type="caution">
    <text evidence="2">The sequence shown here is derived from an EMBL/GenBank/DDBJ whole genome shotgun (WGS) entry which is preliminary data.</text>
</comment>
<proteinExistence type="predicted"/>
<accession>A0ABT7EB83</accession>
<dbReference type="Gene3D" id="1.10.1200.90">
    <property type="entry name" value="DsbA-like domain"/>
    <property type="match status" value="1"/>
</dbReference>
<dbReference type="InterPro" id="IPR036249">
    <property type="entry name" value="Thioredoxin-like_sf"/>
</dbReference>
<feature type="domain" description="Thioredoxin-like fold" evidence="1">
    <location>
        <begin position="15"/>
        <end position="168"/>
    </location>
</feature>
<sequence length="170" mass="20491">MIYSIYSNTKEKIDTEYGIGYGNPNAKIKMIEYMSFQCIDCFELHENIGDTLTKKIKNGEVYYMIKHVDFEKFKYDDVIFNRIDNLDKIETIDYVMDNYNTWTKMKNVEDVKKFFDLKDVKKDRVEMQKYISKEKDKYKIDFIPTFYLNGEKHVGAFTDKEFKQMINDIK</sequence>
<dbReference type="SUPFAM" id="SSF52833">
    <property type="entry name" value="Thioredoxin-like"/>
    <property type="match status" value="1"/>
</dbReference>